<dbReference type="EMBL" id="BOMB01000010">
    <property type="protein sequence ID" value="GID11009.1"/>
    <property type="molecule type" value="Genomic_DNA"/>
</dbReference>
<dbReference type="AlphaFoldDB" id="A0A8J3ND08"/>
<evidence type="ECO:0008006" key="3">
    <source>
        <dbReference type="Google" id="ProtNLM"/>
    </source>
</evidence>
<dbReference type="Gene3D" id="3.40.50.720">
    <property type="entry name" value="NAD(P)-binding Rossmann-like Domain"/>
    <property type="match status" value="1"/>
</dbReference>
<name>A0A8J3ND08_9ACTN</name>
<dbReference type="Gene3D" id="3.30.360.10">
    <property type="entry name" value="Dihydrodipicolinate Reductase, domain 2"/>
    <property type="match status" value="1"/>
</dbReference>
<organism evidence="1 2">
    <name type="scientific">Actinocatenispora rupis</name>
    <dbReference type="NCBI Taxonomy" id="519421"/>
    <lineage>
        <taxon>Bacteria</taxon>
        <taxon>Bacillati</taxon>
        <taxon>Actinomycetota</taxon>
        <taxon>Actinomycetes</taxon>
        <taxon>Micromonosporales</taxon>
        <taxon>Micromonosporaceae</taxon>
        <taxon>Actinocatenispora</taxon>
    </lineage>
</organism>
<comment type="caution">
    <text evidence="1">The sequence shown here is derived from an EMBL/GenBank/DDBJ whole genome shotgun (WGS) entry which is preliminary data.</text>
</comment>
<keyword evidence="2" id="KW-1185">Reference proteome</keyword>
<dbReference type="SUPFAM" id="SSF51735">
    <property type="entry name" value="NAD(P)-binding Rossmann-fold domains"/>
    <property type="match status" value="1"/>
</dbReference>
<evidence type="ECO:0000313" key="1">
    <source>
        <dbReference type="EMBL" id="GID11009.1"/>
    </source>
</evidence>
<dbReference type="Proteomes" id="UP000612808">
    <property type="component" value="Unassembled WGS sequence"/>
</dbReference>
<sequence>METMRFRTLVVGLGRAGAGLHVPVVRAAGSPHVDPAPILGYDPRDVPAPPGTTVVGSLAAAAAAADPARTVVHLCTPPTVRAAALAELGRLGYRKVLVEKPLATDDAGVAEVLRVRDAYRMDLVVVSQWLESGLTARLAAAVADERYGTLRALAVSQHKPRFARSAGGDGHPTAFDVEMPHGLGVALRLAGPAEVTAAEGDDLRFADVCVPRMGRACLSLRHANGVRTELRSDLAAPIRERSVTARFEGATVTGHFPVSETDEYAQVLTTVGGRTEREVFADPSLTTFTARAYEHFAGRRVLADVDLNAEVVRLLGVGKRLAAPVAAHA</sequence>
<gene>
    <name evidence="1" type="ORF">Aru02nite_18980</name>
</gene>
<protein>
    <recommendedName>
        <fullName evidence="3">Oxidoreductase family, NAD-binding Rossmann fold</fullName>
    </recommendedName>
</protein>
<dbReference type="InterPro" id="IPR036291">
    <property type="entry name" value="NAD(P)-bd_dom_sf"/>
</dbReference>
<accession>A0A8J3ND08</accession>
<proteinExistence type="predicted"/>
<evidence type="ECO:0000313" key="2">
    <source>
        <dbReference type="Proteomes" id="UP000612808"/>
    </source>
</evidence>
<reference evidence="1" key="1">
    <citation type="submission" date="2021-01" db="EMBL/GenBank/DDBJ databases">
        <title>Whole genome shotgun sequence of Actinocatenispora rupis NBRC 107355.</title>
        <authorList>
            <person name="Komaki H."/>
            <person name="Tamura T."/>
        </authorList>
    </citation>
    <scope>NUCLEOTIDE SEQUENCE</scope>
    <source>
        <strain evidence="1">NBRC 107355</strain>
    </source>
</reference>